<evidence type="ECO:0000313" key="1">
    <source>
        <dbReference type="EMBL" id="RZU35307.1"/>
    </source>
</evidence>
<dbReference type="AlphaFoldDB" id="A0A4Q7YDE5"/>
<proteinExistence type="predicted"/>
<organism evidence="1 2">
    <name type="scientific">Edaphobacter modestus</name>
    <dbReference type="NCBI Taxonomy" id="388466"/>
    <lineage>
        <taxon>Bacteria</taxon>
        <taxon>Pseudomonadati</taxon>
        <taxon>Acidobacteriota</taxon>
        <taxon>Terriglobia</taxon>
        <taxon>Terriglobales</taxon>
        <taxon>Acidobacteriaceae</taxon>
        <taxon>Edaphobacter</taxon>
    </lineage>
</organism>
<keyword evidence="2" id="KW-1185">Reference proteome</keyword>
<dbReference type="Gene3D" id="3.40.50.1820">
    <property type="entry name" value="alpha/beta hydrolase"/>
    <property type="match status" value="1"/>
</dbReference>
<name>A0A4Q7YDE5_9BACT</name>
<gene>
    <name evidence="1" type="ORF">BDD14_6081</name>
</gene>
<dbReference type="Proteomes" id="UP000292958">
    <property type="component" value="Unassembled WGS sequence"/>
</dbReference>
<sequence>MFSDLRVVINMLTSIQDVPPAPPGTRIAYSRGEFQFGELRVPSGSGLHPVAIVIHGGYWRARYDLTETRHLCQAVTRHGLATWSLESRRIGNPGGGRPGTLDEVRTGAARLEKIAAERSLDLKRVVATGHPREDTWCFGWRNRARLR</sequence>
<reference evidence="1 2" key="1">
    <citation type="submission" date="2019-02" db="EMBL/GenBank/DDBJ databases">
        <title>Genomic Encyclopedia of Archaeal and Bacterial Type Strains, Phase II (KMG-II): from individual species to whole genera.</title>
        <authorList>
            <person name="Goeker M."/>
        </authorList>
    </citation>
    <scope>NUCLEOTIDE SEQUENCE [LARGE SCALE GENOMIC DNA]</scope>
    <source>
        <strain evidence="1 2">DSM 18101</strain>
    </source>
</reference>
<evidence type="ECO:0000313" key="2">
    <source>
        <dbReference type="Proteomes" id="UP000292958"/>
    </source>
</evidence>
<comment type="caution">
    <text evidence="1">The sequence shown here is derived from an EMBL/GenBank/DDBJ whole genome shotgun (WGS) entry which is preliminary data.</text>
</comment>
<protein>
    <recommendedName>
        <fullName evidence="3">Alpha/beta hydrolase family protein</fullName>
    </recommendedName>
</protein>
<dbReference type="SUPFAM" id="SSF53474">
    <property type="entry name" value="alpha/beta-Hydrolases"/>
    <property type="match status" value="1"/>
</dbReference>
<dbReference type="InterPro" id="IPR029058">
    <property type="entry name" value="AB_hydrolase_fold"/>
</dbReference>
<dbReference type="EMBL" id="SHKW01000003">
    <property type="protein sequence ID" value="RZU35307.1"/>
    <property type="molecule type" value="Genomic_DNA"/>
</dbReference>
<evidence type="ECO:0008006" key="3">
    <source>
        <dbReference type="Google" id="ProtNLM"/>
    </source>
</evidence>
<accession>A0A4Q7YDE5</accession>